<keyword evidence="3" id="KW-0221">Differentiation</keyword>
<evidence type="ECO:0000313" key="6">
    <source>
        <dbReference type="RefSeq" id="XP_020024562.1"/>
    </source>
</evidence>
<dbReference type="GO" id="GO:0030318">
    <property type="term" value="P:melanocyte differentiation"/>
    <property type="evidence" value="ECO:0007669"/>
    <property type="project" value="TreeGrafter"/>
</dbReference>
<evidence type="ECO:0000256" key="4">
    <source>
        <dbReference type="ARBA" id="ARBA00059627"/>
    </source>
</evidence>
<dbReference type="InterPro" id="IPR043313">
    <property type="entry name" value="LRMDA"/>
</dbReference>
<evidence type="ECO:0000256" key="1">
    <source>
        <dbReference type="ARBA" id="ARBA00022614"/>
    </source>
</evidence>
<dbReference type="PROSITE" id="PS51450">
    <property type="entry name" value="LRR"/>
    <property type="match status" value="1"/>
</dbReference>
<accession>A0A8B7UZZ2</accession>
<protein>
    <recommendedName>
        <fullName evidence="5">Leucine-rich melanocyte differentiation-associated protein</fullName>
    </recommendedName>
</protein>
<sequence>MPVCASPVMPSSPIINYVLKIPVGAQVLSWVKWWPCEKVSLAPSTSLSSRPCARSLEGLSAFRSLEELILDNNLLGDDLVLPGLPQLHTLTLNKNQITDLECLLDHLAEVTPALEYLSLLGNVACPNELVSLEKDEEDYKRYRCFVLYKLPNLKFLDARKVTRQEREEALVRGAFMKVVKPKASSEDVAASPERCHYTPLPSASRELTSHRGGNLLFITLSGCGEGHVVMQSSGLLNAALALWKEHSAFLSP</sequence>
<evidence type="ECO:0000256" key="3">
    <source>
        <dbReference type="ARBA" id="ARBA00022782"/>
    </source>
</evidence>
<dbReference type="Pfam" id="PF14580">
    <property type="entry name" value="LRR_9"/>
    <property type="match status" value="1"/>
</dbReference>
<dbReference type="SUPFAM" id="SSF52058">
    <property type="entry name" value="L domain-like"/>
    <property type="match status" value="1"/>
</dbReference>
<dbReference type="AlphaFoldDB" id="A0A8B7UZZ2"/>
<dbReference type="InterPro" id="IPR032675">
    <property type="entry name" value="LRR_dom_sf"/>
</dbReference>
<dbReference type="FunFam" id="3.80.10.10:FF:000136">
    <property type="entry name" value="leucine-rich melanocyte differentiation-associated protein isoform X1"/>
    <property type="match status" value="1"/>
</dbReference>
<dbReference type="Gene3D" id="3.80.10.10">
    <property type="entry name" value="Ribonuclease Inhibitor"/>
    <property type="match status" value="1"/>
</dbReference>
<name>A0A8B7UZZ2_CASCN</name>
<dbReference type="OrthoDB" id="272149at2759"/>
<organism evidence="6">
    <name type="scientific">Castor canadensis</name>
    <name type="common">American beaver</name>
    <dbReference type="NCBI Taxonomy" id="51338"/>
    <lineage>
        <taxon>Eukaryota</taxon>
        <taxon>Metazoa</taxon>
        <taxon>Chordata</taxon>
        <taxon>Craniata</taxon>
        <taxon>Vertebrata</taxon>
        <taxon>Euteleostomi</taxon>
        <taxon>Mammalia</taxon>
        <taxon>Eutheria</taxon>
        <taxon>Euarchontoglires</taxon>
        <taxon>Glires</taxon>
        <taxon>Rodentia</taxon>
        <taxon>Castorimorpha</taxon>
        <taxon>Castoridae</taxon>
        <taxon>Castor</taxon>
    </lineage>
</organism>
<dbReference type="RefSeq" id="XP_020024562.1">
    <property type="nucleotide sequence ID" value="XM_020168973.1"/>
</dbReference>
<keyword evidence="2" id="KW-0677">Repeat</keyword>
<dbReference type="PANTHER" id="PTHR46282">
    <property type="entry name" value="LEUCINE-RICH MELANOCYTE DIFFERENTIATION-ASSOCIATED PROTEIN"/>
    <property type="match status" value="1"/>
</dbReference>
<gene>
    <name evidence="6" type="primary">CUNH10orf11</name>
</gene>
<evidence type="ECO:0000256" key="5">
    <source>
        <dbReference type="ARBA" id="ARBA00073073"/>
    </source>
</evidence>
<comment type="function">
    <text evidence="4">Required for melanocyte differentiation.</text>
</comment>
<keyword evidence="1" id="KW-0433">Leucine-rich repeat</keyword>
<dbReference type="KEGG" id="ccan:109689894"/>
<proteinExistence type="predicted"/>
<evidence type="ECO:0000256" key="2">
    <source>
        <dbReference type="ARBA" id="ARBA00022737"/>
    </source>
</evidence>
<reference evidence="6" key="1">
    <citation type="submission" date="2025-08" db="UniProtKB">
        <authorList>
            <consortium name="RefSeq"/>
        </authorList>
    </citation>
    <scope>IDENTIFICATION</scope>
    <source>
        <tissue evidence="6">Leukocyte</tissue>
    </source>
</reference>
<dbReference type="InterPro" id="IPR001611">
    <property type="entry name" value="Leu-rich_rpt"/>
</dbReference>
<dbReference type="PANTHER" id="PTHR46282:SF2">
    <property type="entry name" value="LEUCINE-RICH MELANOCYTE DIFFERENTIATION-ASSOCIATED PROTEIN"/>
    <property type="match status" value="1"/>
</dbReference>
<dbReference type="CTD" id="83938"/>